<dbReference type="InterPro" id="IPR012292">
    <property type="entry name" value="Globin/Proto"/>
</dbReference>
<dbReference type="PROSITE" id="PS50113">
    <property type="entry name" value="PAC"/>
    <property type="match status" value="1"/>
</dbReference>
<feature type="domain" description="EAL" evidence="8">
    <location>
        <begin position="648"/>
        <end position="902"/>
    </location>
</feature>
<dbReference type="FunFam" id="3.20.20.450:FF:000001">
    <property type="entry name" value="Cyclic di-GMP phosphodiesterase yahA"/>
    <property type="match status" value="1"/>
</dbReference>
<dbReference type="SMART" id="SM00091">
    <property type="entry name" value="PAS"/>
    <property type="match status" value="1"/>
</dbReference>
<dbReference type="CDD" id="cd00130">
    <property type="entry name" value="PAS"/>
    <property type="match status" value="2"/>
</dbReference>
<comment type="caution">
    <text evidence="10">The sequence shown here is derived from an EMBL/GenBank/DDBJ whole genome shotgun (WGS) entry which is preliminary data.</text>
</comment>
<dbReference type="OrthoDB" id="5777683at2"/>
<evidence type="ECO:0000313" key="11">
    <source>
        <dbReference type="Proteomes" id="UP000235803"/>
    </source>
</evidence>
<dbReference type="GO" id="GO:0020037">
    <property type="term" value="F:heme binding"/>
    <property type="evidence" value="ECO:0007669"/>
    <property type="project" value="InterPro"/>
</dbReference>
<evidence type="ECO:0000259" key="8">
    <source>
        <dbReference type="PROSITE" id="PS50883"/>
    </source>
</evidence>
<comment type="catalytic activity">
    <reaction evidence="6">
        <text>3',3'-c-di-GMP + H2O = 5'-phosphoguanylyl(3'-&gt;5')guanosine + H(+)</text>
        <dbReference type="Rhea" id="RHEA:24902"/>
        <dbReference type="ChEBI" id="CHEBI:15377"/>
        <dbReference type="ChEBI" id="CHEBI:15378"/>
        <dbReference type="ChEBI" id="CHEBI:58754"/>
        <dbReference type="ChEBI" id="CHEBI:58805"/>
        <dbReference type="EC" id="3.1.4.52"/>
    </reaction>
    <physiologicalReaction direction="left-to-right" evidence="6">
        <dbReference type="Rhea" id="RHEA:24903"/>
    </physiologicalReaction>
</comment>
<dbReference type="SMART" id="SM00086">
    <property type="entry name" value="PAC"/>
    <property type="match status" value="1"/>
</dbReference>
<keyword evidence="11" id="KW-1185">Reference proteome</keyword>
<evidence type="ECO:0000256" key="6">
    <source>
        <dbReference type="ARBA" id="ARBA00051114"/>
    </source>
</evidence>
<evidence type="ECO:0000256" key="4">
    <source>
        <dbReference type="ARBA" id="ARBA00022636"/>
    </source>
</evidence>
<reference evidence="10 11" key="1">
    <citation type="submission" date="2018-01" db="EMBL/GenBank/DDBJ databases">
        <title>Halomonas endophytica sp. nov., isolated from storage liquid in the stems of Populus euphratica.</title>
        <authorList>
            <person name="Chen C."/>
        </authorList>
    </citation>
    <scope>NUCLEOTIDE SEQUENCE [LARGE SCALE GENOMIC DNA]</scope>
    <source>
        <strain evidence="10 11">MC28</strain>
    </source>
</reference>
<dbReference type="EMBL" id="PNRF01000017">
    <property type="protein sequence ID" value="PMR75697.1"/>
    <property type="molecule type" value="Genomic_DNA"/>
</dbReference>
<accession>A0A2N7U5I7</accession>
<organism evidence="10 11">
    <name type="scientific">Billgrantia endophytica</name>
    <dbReference type="NCBI Taxonomy" id="2033802"/>
    <lineage>
        <taxon>Bacteria</taxon>
        <taxon>Pseudomonadati</taxon>
        <taxon>Pseudomonadota</taxon>
        <taxon>Gammaproteobacteria</taxon>
        <taxon>Oceanospirillales</taxon>
        <taxon>Halomonadaceae</taxon>
        <taxon>Billgrantia</taxon>
    </lineage>
</organism>
<dbReference type="InterPro" id="IPR001633">
    <property type="entry name" value="EAL_dom"/>
</dbReference>
<protein>
    <recommendedName>
        <fullName evidence="3">Diguanylate cyclase DosC</fullName>
        <ecNumber evidence="2">3.1.4.52</ecNumber>
    </recommendedName>
    <alternativeName>
        <fullName evidence="5">Direct oxygen-sensing cyclase</fullName>
    </alternativeName>
</protein>
<dbReference type="SMART" id="SM00052">
    <property type="entry name" value="EAL"/>
    <property type="match status" value="1"/>
</dbReference>
<keyword evidence="4" id="KW-0973">c-di-GMP</keyword>
<dbReference type="Gene3D" id="1.10.490.10">
    <property type="entry name" value="Globins"/>
    <property type="match status" value="1"/>
</dbReference>
<dbReference type="Gene3D" id="2.10.70.100">
    <property type="match status" value="1"/>
</dbReference>
<dbReference type="InterPro" id="IPR000014">
    <property type="entry name" value="PAS"/>
</dbReference>
<dbReference type="InterPro" id="IPR044398">
    <property type="entry name" value="Globin-sensor_dom"/>
</dbReference>
<evidence type="ECO:0000256" key="5">
    <source>
        <dbReference type="ARBA" id="ARBA00029839"/>
    </source>
</evidence>
<dbReference type="InterPro" id="IPR013656">
    <property type="entry name" value="PAS_4"/>
</dbReference>
<dbReference type="InterPro" id="IPR001610">
    <property type="entry name" value="PAC"/>
</dbReference>
<dbReference type="InterPro" id="IPR052155">
    <property type="entry name" value="Biofilm_reg_signaling"/>
</dbReference>
<evidence type="ECO:0000256" key="1">
    <source>
        <dbReference type="ARBA" id="ARBA00001946"/>
    </source>
</evidence>
<dbReference type="Gene3D" id="3.20.20.450">
    <property type="entry name" value="EAL domain"/>
    <property type="match status" value="1"/>
</dbReference>
<evidence type="ECO:0000313" key="10">
    <source>
        <dbReference type="EMBL" id="PMR75697.1"/>
    </source>
</evidence>
<evidence type="ECO:0000259" key="9">
    <source>
        <dbReference type="PROSITE" id="PS50887"/>
    </source>
</evidence>
<dbReference type="Pfam" id="PF08448">
    <property type="entry name" value="PAS_4"/>
    <property type="match status" value="1"/>
</dbReference>
<dbReference type="Proteomes" id="UP000235803">
    <property type="component" value="Unassembled WGS sequence"/>
</dbReference>
<dbReference type="AlphaFoldDB" id="A0A2N7U5I7"/>
<dbReference type="InterPro" id="IPR013655">
    <property type="entry name" value="PAS_fold_3"/>
</dbReference>
<dbReference type="InterPro" id="IPR009050">
    <property type="entry name" value="Globin-like_sf"/>
</dbReference>
<dbReference type="Pfam" id="PF00563">
    <property type="entry name" value="EAL"/>
    <property type="match status" value="1"/>
</dbReference>
<dbReference type="InterPro" id="IPR029787">
    <property type="entry name" value="Nucleotide_cyclase"/>
</dbReference>
<dbReference type="GO" id="GO:0071111">
    <property type="term" value="F:cyclic-guanylate-specific phosphodiesterase activity"/>
    <property type="evidence" value="ECO:0007669"/>
    <property type="project" value="UniProtKB-EC"/>
</dbReference>
<dbReference type="EC" id="3.1.4.52" evidence="2"/>
<evidence type="ECO:0000256" key="2">
    <source>
        <dbReference type="ARBA" id="ARBA00012282"/>
    </source>
</evidence>
<dbReference type="Pfam" id="PF00990">
    <property type="entry name" value="GGDEF"/>
    <property type="match status" value="1"/>
</dbReference>
<dbReference type="GO" id="GO:0071732">
    <property type="term" value="P:cellular response to nitric oxide"/>
    <property type="evidence" value="ECO:0007669"/>
    <property type="project" value="UniProtKB-ARBA"/>
</dbReference>
<dbReference type="PROSITE" id="PS50887">
    <property type="entry name" value="GGDEF"/>
    <property type="match status" value="1"/>
</dbReference>
<evidence type="ECO:0000259" key="7">
    <source>
        <dbReference type="PROSITE" id="PS50113"/>
    </source>
</evidence>
<proteinExistence type="predicted"/>
<dbReference type="Gene3D" id="3.30.450.20">
    <property type="entry name" value="PAS domain"/>
    <property type="match status" value="2"/>
</dbReference>
<dbReference type="SUPFAM" id="SSF141868">
    <property type="entry name" value="EAL domain-like"/>
    <property type="match status" value="1"/>
</dbReference>
<dbReference type="SUPFAM" id="SSF55073">
    <property type="entry name" value="Nucleotide cyclase"/>
    <property type="match status" value="1"/>
</dbReference>
<dbReference type="PANTHER" id="PTHR44757:SF2">
    <property type="entry name" value="BIOFILM ARCHITECTURE MAINTENANCE PROTEIN MBAA"/>
    <property type="match status" value="1"/>
</dbReference>
<gene>
    <name evidence="10" type="ORF">C1H69_08650</name>
</gene>
<dbReference type="InterPro" id="IPR035919">
    <property type="entry name" value="EAL_sf"/>
</dbReference>
<dbReference type="GO" id="GO:0019825">
    <property type="term" value="F:oxygen binding"/>
    <property type="evidence" value="ECO:0007669"/>
    <property type="project" value="InterPro"/>
</dbReference>
<dbReference type="InterPro" id="IPR035965">
    <property type="entry name" value="PAS-like_dom_sf"/>
</dbReference>
<name>A0A2N7U5I7_9GAMM</name>
<dbReference type="FunFam" id="3.30.70.270:FF:000001">
    <property type="entry name" value="Diguanylate cyclase domain protein"/>
    <property type="match status" value="1"/>
</dbReference>
<dbReference type="Pfam" id="PF08447">
    <property type="entry name" value="PAS_3"/>
    <property type="match status" value="1"/>
</dbReference>
<comment type="cofactor">
    <cofactor evidence="1">
        <name>Mg(2+)</name>
        <dbReference type="ChEBI" id="CHEBI:18420"/>
    </cofactor>
</comment>
<dbReference type="SUPFAM" id="SSF46458">
    <property type="entry name" value="Globin-like"/>
    <property type="match status" value="1"/>
</dbReference>
<feature type="domain" description="GGDEF" evidence="9">
    <location>
        <begin position="507"/>
        <end position="639"/>
    </location>
</feature>
<dbReference type="Pfam" id="PF11563">
    <property type="entry name" value="Protoglobin"/>
    <property type="match status" value="1"/>
</dbReference>
<feature type="domain" description="PAC" evidence="7">
    <location>
        <begin position="422"/>
        <end position="475"/>
    </location>
</feature>
<dbReference type="Gene3D" id="3.30.70.270">
    <property type="match status" value="1"/>
</dbReference>
<dbReference type="NCBIfam" id="TIGR00254">
    <property type="entry name" value="GGDEF"/>
    <property type="match status" value="1"/>
</dbReference>
<dbReference type="CDD" id="cd01949">
    <property type="entry name" value="GGDEF"/>
    <property type="match status" value="1"/>
</dbReference>
<dbReference type="SMART" id="SM00267">
    <property type="entry name" value="GGDEF"/>
    <property type="match status" value="1"/>
</dbReference>
<dbReference type="CDD" id="cd01948">
    <property type="entry name" value="EAL"/>
    <property type="match status" value="1"/>
</dbReference>
<dbReference type="InterPro" id="IPR043128">
    <property type="entry name" value="Rev_trsase/Diguanyl_cyclase"/>
</dbReference>
<dbReference type="NCBIfam" id="TIGR00229">
    <property type="entry name" value="sensory_box"/>
    <property type="match status" value="1"/>
</dbReference>
<dbReference type="InterPro" id="IPR000700">
    <property type="entry name" value="PAS-assoc_C"/>
</dbReference>
<dbReference type="PANTHER" id="PTHR44757">
    <property type="entry name" value="DIGUANYLATE CYCLASE DGCP"/>
    <property type="match status" value="1"/>
</dbReference>
<sequence length="918" mass="102562">MRVRVENKLRKQASKQASKLVSYPWLSWVHGMKSVQGLVSSLVHSLGLDEASISNRKAFLQFGRDDIERLKRLHRALEELDHPFAEDFYEHLLQFEETRSLIPDTATLQRLQASQTAYFDTLTAGDYGERYVHHRLKVGIVHQRIGLDPTWYLGAYAHYLVGLLPTIHQRLEGGHGELIATLQSLIKIVLFDMSLAIDTYNHASKQTILALKRYTELVFAHIPDGLVVLSTDLTILSANRAFLRQLDLDPEQVHGQPLLSVVRLEQEFAPPDSFIDLAKATALDHSVHQDLIYRLGKPGDTGGKPVSVTLTGIVHEEGEEGEGEGEGEEAGLLVIIKDLTEWERQERALRESQAMLIRAQAVAGIGSWSWDLAENHLSWSAETYRIFGVTTSQAPSCGAVPVHSEDLSMVTDAWRKTLEDGTPYNVDYRIVPGGETRWVNVRAELEVDADGVPLRAVGTVLDITDRKRADDKIQHLAFYDSLTNLPNRALCLDRLQQAISAAERHRETLSVLFIDLDLFKHINDSLGHATGDRLLQAVATRLRGSVRRVDTVARLGGDEFVVLLQEVREDTVTAIAEKILAALHRPYFVDDQTLHVTCSIGIALYPRDGEDTQALLRNADAAMYRAKAKGRNNAQFYTKDLNRKARERLQIQEEMYVALERQQFVLHYQPQLDLQSGHITALEALVRWQHPEHGLIAPDRFISVAEETGLIVPLGEWVIRQACLFSRQLEATLGHPIKIAVNLSARQFWQSDLAERLAGILQQTGLAPARLEIEITESMIMHQVDQAILTMCQINALGVSLVIDDFGTGFSSLNHLKRFPVQVLKIDKSFVSGVPGNADDTSIVAATIGLAHNMGLKIVAEGIETDAQLAFMREHRCDEIQGYLFARPMARSETLSFIGSYIEAGTRWDGASGLLSRP</sequence>
<dbReference type="SUPFAM" id="SSF55785">
    <property type="entry name" value="PYP-like sensor domain (PAS domain)"/>
    <property type="match status" value="2"/>
</dbReference>
<dbReference type="PROSITE" id="PS50883">
    <property type="entry name" value="EAL"/>
    <property type="match status" value="1"/>
</dbReference>
<dbReference type="InterPro" id="IPR000160">
    <property type="entry name" value="GGDEF_dom"/>
</dbReference>
<evidence type="ECO:0000256" key="3">
    <source>
        <dbReference type="ARBA" id="ARBA00015125"/>
    </source>
</evidence>